<keyword evidence="3" id="KW-1185">Reference proteome</keyword>
<comment type="caution">
    <text evidence="2">The sequence shown here is derived from an EMBL/GenBank/DDBJ whole genome shotgun (WGS) entry which is preliminary data.</text>
</comment>
<feature type="transmembrane region" description="Helical" evidence="1">
    <location>
        <begin position="83"/>
        <end position="104"/>
    </location>
</feature>
<dbReference type="Proteomes" id="UP000070352">
    <property type="component" value="Unassembled WGS sequence"/>
</dbReference>
<feature type="transmembrane region" description="Helical" evidence="1">
    <location>
        <begin position="12"/>
        <end position="32"/>
    </location>
</feature>
<evidence type="ECO:0000313" key="3">
    <source>
        <dbReference type="Proteomes" id="UP000070352"/>
    </source>
</evidence>
<name>A0A135L1R9_9BACI</name>
<sequence length="110" mass="11876">MQEFIRNLFMNYFVAFGVMIGGSLFGGLGALFTKQPPIHTMIDLSDKLRIWALVVALGGTFDSFKILETGVLGGDLSPMMKQIIYIIMGLAGAYSGKLVIVLLAKGDITS</sequence>
<accession>A0A135L1R9</accession>
<evidence type="ECO:0000313" key="2">
    <source>
        <dbReference type="EMBL" id="KXG42819.1"/>
    </source>
</evidence>
<gene>
    <name evidence="2" type="ORF">U473_01295</name>
</gene>
<evidence type="ECO:0000256" key="1">
    <source>
        <dbReference type="SAM" id="Phobius"/>
    </source>
</evidence>
<keyword evidence="1" id="KW-0472">Membrane</keyword>
<dbReference type="RefSeq" id="WP_068722625.1">
    <property type="nucleotide sequence ID" value="NZ_LSKU01000001.1"/>
</dbReference>
<dbReference type="Pfam" id="PF14034">
    <property type="entry name" value="Spore_YtrH"/>
    <property type="match status" value="1"/>
</dbReference>
<dbReference type="AlphaFoldDB" id="A0A135L1R9"/>
<dbReference type="STRING" id="1413211.U473_01295"/>
<proteinExistence type="predicted"/>
<keyword evidence="1" id="KW-0812">Transmembrane</keyword>
<dbReference type="EMBL" id="LSKU01000001">
    <property type="protein sequence ID" value="KXG42819.1"/>
    <property type="molecule type" value="Genomic_DNA"/>
</dbReference>
<dbReference type="OrthoDB" id="2381692at2"/>
<keyword evidence="1" id="KW-1133">Transmembrane helix</keyword>
<dbReference type="InterPro" id="IPR025689">
    <property type="entry name" value="Spore_YtrH"/>
</dbReference>
<organism evidence="2 3">
    <name type="scientific">Tepidibacillus decaturensis</name>
    <dbReference type="NCBI Taxonomy" id="1413211"/>
    <lineage>
        <taxon>Bacteria</taxon>
        <taxon>Bacillati</taxon>
        <taxon>Bacillota</taxon>
        <taxon>Bacilli</taxon>
        <taxon>Bacillales</taxon>
        <taxon>Bacillaceae</taxon>
        <taxon>Tepidibacillus</taxon>
    </lineage>
</organism>
<reference evidence="2 3" key="1">
    <citation type="submission" date="2016-02" db="EMBL/GenBank/DDBJ databases">
        <title>Draft Genome for Tepidibacillus decaturensis nov. sp. Strain Z9, an Anaerobic, Moderately Thermophilic and Heterotrophic Bacterium from Deep Subsurface of the Illinois Basin, USA.</title>
        <authorList>
            <person name="Dong Y."/>
            <person name="Chang J.Y."/>
            <person name="Sanford R."/>
            <person name="Fouke B.W."/>
        </authorList>
    </citation>
    <scope>NUCLEOTIDE SEQUENCE [LARGE SCALE GENOMIC DNA]</scope>
    <source>
        <strain evidence="2 3">Z9</strain>
    </source>
</reference>
<protein>
    <submittedName>
        <fullName evidence="2">Sporulation protein</fullName>
    </submittedName>
</protein>